<evidence type="ECO:0000259" key="1">
    <source>
        <dbReference type="PROSITE" id="PS50828"/>
    </source>
</evidence>
<dbReference type="EMBL" id="MCGO01000018">
    <property type="protein sequence ID" value="ORY45985.1"/>
    <property type="molecule type" value="Genomic_DNA"/>
</dbReference>
<evidence type="ECO:0000313" key="2">
    <source>
        <dbReference type="EMBL" id="ORY45985.1"/>
    </source>
</evidence>
<gene>
    <name evidence="2" type="ORF">BCR33DRAFT_637835</name>
</gene>
<dbReference type="OrthoDB" id="3231855at2759"/>
<protein>
    <recommendedName>
        <fullName evidence="1">Smr domain-containing protein</fullName>
    </recommendedName>
</protein>
<keyword evidence="3" id="KW-1185">Reference proteome</keyword>
<dbReference type="SMART" id="SM00463">
    <property type="entry name" value="SMR"/>
    <property type="match status" value="1"/>
</dbReference>
<dbReference type="PANTHER" id="PTHR47417">
    <property type="entry name" value="SMR DOMAIN-CONTAINING PROTEIN YPL199C"/>
    <property type="match status" value="1"/>
</dbReference>
<dbReference type="Pfam" id="PF01713">
    <property type="entry name" value="Smr"/>
    <property type="match status" value="1"/>
</dbReference>
<dbReference type="PROSITE" id="PS50828">
    <property type="entry name" value="SMR"/>
    <property type="match status" value="1"/>
</dbReference>
<sequence length="127" mass="14040">SKSSYQRGEKALAKKLSDEKTELRNAATAYDARAKTLIFQHYNSTRDLNSIDLHGLFVPEATEVLQERIVECKANRVTRLEVITGRGLHSRDGTSRLKPMVTAFCDENGVGLEPGSNEGCFVIVLGE</sequence>
<feature type="non-terminal residue" evidence="2">
    <location>
        <position position="1"/>
    </location>
</feature>
<dbReference type="InterPro" id="IPR036063">
    <property type="entry name" value="Smr_dom_sf"/>
</dbReference>
<dbReference type="Proteomes" id="UP000193642">
    <property type="component" value="Unassembled WGS sequence"/>
</dbReference>
<evidence type="ECO:0000313" key="3">
    <source>
        <dbReference type="Proteomes" id="UP000193642"/>
    </source>
</evidence>
<dbReference type="AlphaFoldDB" id="A0A1Y2CI55"/>
<feature type="non-terminal residue" evidence="2">
    <location>
        <position position="127"/>
    </location>
</feature>
<dbReference type="SUPFAM" id="SSF160443">
    <property type="entry name" value="SMR domain-like"/>
    <property type="match status" value="1"/>
</dbReference>
<dbReference type="PANTHER" id="PTHR47417:SF1">
    <property type="entry name" value="SMR DOMAIN-CONTAINING PROTEIN YPL199C"/>
    <property type="match status" value="1"/>
</dbReference>
<feature type="domain" description="Smr" evidence="1">
    <location>
        <begin position="51"/>
        <end position="126"/>
    </location>
</feature>
<dbReference type="InterPro" id="IPR053020">
    <property type="entry name" value="Smr_domain_protein"/>
</dbReference>
<reference evidence="2 3" key="1">
    <citation type="submission" date="2016-07" db="EMBL/GenBank/DDBJ databases">
        <title>Pervasive Adenine N6-methylation of Active Genes in Fungi.</title>
        <authorList>
            <consortium name="DOE Joint Genome Institute"/>
            <person name="Mondo S.J."/>
            <person name="Dannebaum R.O."/>
            <person name="Kuo R.C."/>
            <person name="Labutti K."/>
            <person name="Haridas S."/>
            <person name="Kuo A."/>
            <person name="Salamov A."/>
            <person name="Ahrendt S.R."/>
            <person name="Lipzen A."/>
            <person name="Sullivan W."/>
            <person name="Andreopoulos W.B."/>
            <person name="Clum A."/>
            <person name="Lindquist E."/>
            <person name="Daum C."/>
            <person name="Ramamoorthy G.K."/>
            <person name="Gryganskyi A."/>
            <person name="Culley D."/>
            <person name="Magnuson J.K."/>
            <person name="James T.Y."/>
            <person name="O'Malley M.A."/>
            <person name="Stajich J.E."/>
            <person name="Spatafora J.W."/>
            <person name="Visel A."/>
            <person name="Grigoriev I.V."/>
        </authorList>
    </citation>
    <scope>NUCLEOTIDE SEQUENCE [LARGE SCALE GENOMIC DNA]</scope>
    <source>
        <strain evidence="2 3">JEL800</strain>
    </source>
</reference>
<comment type="caution">
    <text evidence="2">The sequence shown here is derived from an EMBL/GenBank/DDBJ whole genome shotgun (WGS) entry which is preliminary data.</text>
</comment>
<dbReference type="InterPro" id="IPR002625">
    <property type="entry name" value="Smr_dom"/>
</dbReference>
<dbReference type="Gene3D" id="3.30.1370.110">
    <property type="match status" value="1"/>
</dbReference>
<organism evidence="2 3">
    <name type="scientific">Rhizoclosmatium globosum</name>
    <dbReference type="NCBI Taxonomy" id="329046"/>
    <lineage>
        <taxon>Eukaryota</taxon>
        <taxon>Fungi</taxon>
        <taxon>Fungi incertae sedis</taxon>
        <taxon>Chytridiomycota</taxon>
        <taxon>Chytridiomycota incertae sedis</taxon>
        <taxon>Chytridiomycetes</taxon>
        <taxon>Chytridiales</taxon>
        <taxon>Chytriomycetaceae</taxon>
        <taxon>Rhizoclosmatium</taxon>
    </lineage>
</organism>
<dbReference type="STRING" id="329046.A0A1Y2CI55"/>
<name>A0A1Y2CI55_9FUNG</name>
<proteinExistence type="predicted"/>
<accession>A0A1Y2CI55</accession>